<organism evidence="4 5">
    <name type="scientific">Niastella caeni</name>
    <dbReference type="NCBI Taxonomy" id="2569763"/>
    <lineage>
        <taxon>Bacteria</taxon>
        <taxon>Pseudomonadati</taxon>
        <taxon>Bacteroidota</taxon>
        <taxon>Chitinophagia</taxon>
        <taxon>Chitinophagales</taxon>
        <taxon>Chitinophagaceae</taxon>
        <taxon>Niastella</taxon>
    </lineage>
</organism>
<evidence type="ECO:0000256" key="1">
    <source>
        <dbReference type="ARBA" id="ARBA00022729"/>
    </source>
</evidence>
<sequence length="3131" mass="346566">MFLILNSKPFFMTVQHIIRRILVLFFLLCLPATVLLAASESYIQTLTGKIKQGDSCVVIDDKFLHLSLSDWNNIQHLSVDNIISFELRSDTSIFFYNKSFTCTLNVSVKYFTSRDQTVPEEINNVNLVVKYDTAKGAFYPADAHYKFKNAFKVVVVVNSITSQEWGSDIPALFRLKNQILVERKYPFNPNAIGPLQADLTYFNLQSNGVNALSLMASGFFTGTVINNNQLVVSWNPQHFGNPEEYDIEWTFIDRLSTNGGIIYSSYGNGASLPYAKATEWMVNDNTRVTLSSSSYTINLPYPDGYVLVRVRGVSYQANTNLRLTGLWDYDNGSGSAVCVPVTAHEPGMNYQYTAAFAEEGKRKEVINYFDATLRERQAITLSNSDLTLVPNSTTDRQETAIVQETIYDKMGRPAVSILPAPTNSKSLNYYTDFNVNSTGNAFSHTDITLSSNCVAEAGPLNVSSGASKYYSPGNPFKSDNEFYFTKYVPDAQQYPYSLTEYMPDNTGRIRRQGGVGNTFQPINGHATQYFYGKPGQRELDRLFGVEAGDCSHYLKNMIIDANGQASVSYIDANGRTVATALAGGPPSTLDALPSAAAGEPRARINETLIKPADFIANASGLVMTATSTFNAAVDQVTFDLHYSVNPAALITTHGQGQFCSNCYYDVLIEVRNNCGEIVATATTTPFAINNVACNANPQPVTGTLPVPIASRGSYNVSYTLRLSQNAVNYHTDYYIANNSDLKKLQAFFEEKLNELDLAGCYTTCEACKTLGSTPDAFRQKVLDLLGTDKFSGVQANSAVQQWITNTWNELKAHCNSISCNVTTACDDYLVLMKQQVIPGGQYALITAVEQNDVNVYSYVERTINVLRFYNWNDASNTEIYNFSYVDDNGNTVFIRDLSESDFIRAYIDHPEWADMFVKKHIEYCSYLFCKDQSFSPANKNNEASYNFDRTLRDLVTTGDEAISRGYYNRSNMNALADVDPFFNGGRGSSLKASMVNDLADFSNVIGFIINGQSGKNIFAFIDWALYCKPLTNTTDPNVFFSTWTSCSVNASCRSTTMEWELYRNYYLQLKSKYLNQVKAQVSAGCTDCFIGKDALLSTGNAGTLLTCAQGGSQVPVCPTMADFHIETEDIPDVNNMPYERFYNAKHKWLVYNNGNVPRKVNVHLEWWYDNLGNQDFGVIDLGWVSLEAGTDRVYLGMEYTEFIDDGDLTEEMDEHITYTLRETLLECPSVPNVIPSSVCMQHPNYLLYQNKNRVFNEFIDISSYLNCLNANPTPIPTDEENLNQFRAIALADLENLKLRWSDQLKAVRTEEAAFNSIGDGTIDDLVNALVEVAKVNIQRATTPETIRVASDYSGSAPAGVYSNFKAAFVAKVGASLVQLGFSQDLLERPYPYNRTPVDVNPNSGQINSTICTNLTQLKNRYNASGFAGSFYAYLKQELEEDMVLTSAQLQDLETRCTAGCRYLNEPVLLPVALATPAPANTDHPFVNCSRVNTLKSNFLNEYPGIDQSTKLYRVLFTNYCNHNLGYALGYSDYVAFSEKCSINSTAVLYNKPASPSVPFNDFICQGNSIMTAFERAGQEYDRYITLERIRFRNQYISKCLGNKASATIEGEQYEYHYTLYYYDQSGNLVKTIPPEGVRFLTESQIDQVQTLRQLNISSCEDDGITKVEDKTAALNTVSSVLQSNAAKSIELWLNNIDAANGSQVRFITPDHKYMYQAAIANQKLWVELYSLQPGTSGDIAITLSNQMVADIGSLSIQKWSHVVVQSNSVTADTWDVYLNGAKLTLLPPGNISGYPFDWSIIAGYTLPAEVIEPVKHVRLYNRLLSGAEVQENYANPCFSIAETLKGTNSPLLIWGRFNISSLCNPVSETVLVANQGALQVNANLNQETKGLPNVTNNFTVEFWVKPEQTHEIDAQSQSGTAGTSGQQYLIYPDDGGAASTNRAGMGISVGTNGVSVYELATAYMPSLLVWQGDMTGGKHVAVVYTNNTPSLYINGQLVKTGLTSTKQYVNPSYNFGGGTYGFMPGLIDEVRIWNVARTAQQISANYQQGITPSAVTGLVGYWPMDPENGAVVADVSCNHNNVALPGSGYNWVNAGSNIYNTVNRDALNNFIVPFHGLPTTYAYNSLNQVIKQTSPDGGVSRFWYDRLGKLTVSQNAEQLQPLTPGEPANRYSYTKYDAFDRIVEVGEKVNAGSSMTEVLARDNAGLQTWMQSGQNSQITQTIYDEAPSYAPGLLTNLRKRVAASIVLEGAVGSQRTAATYYSYDISGNTKTLYQENQKISLFDAATGIKRIDYDYDLVSGKVNKVKYQEGKGDQFYYRYRYDADNRVIEAGTSRDGLIWNTEATYRYYLHGPLARTELGHNKVQGLDYAYNLQGWLKGINSQQLDAGKDMSGDGLAGSNFPLVARDVMSFSLGYFNGDYQPIGGGSAYSMNYNYQDPNATSGKELFNGNISHTTLAINMLNNGALKGYTYRYDQLNRLKQMRMHDLAGGGTTWNSNSILPAYQENITYDGNGNIETYNRNGNIAGNYLMDDLKYHYNLDGAGQKVNNKLRHIQDNVPSNVYTTDIDGQTADYYQYDNIGNLKNEGGTSISWTLYGKIKQVTKTGQTIRYAYDAAGNRIVKSVESPGVSTQHTFYVRDAQGTVLGVYTRYVPGSGTDNNKMKWSEQHLYGSSRLGIWRPNIDVTSTWIAPGAGNGQFNIGEREYELSNHLGNILATISDNKTGIDVGTNGTIDYYEANVLTASDYYPFGMQMPGRIFNGGNYRYGFNGKENDNEVKGEGNQQDYGMRIYDPRIGKFLSVDPITAEYPELTPYQFASNTPIQAIDLDGLEMWAVNTRTGERLSGPINTGNLRAKDGWITGSYPTHPTAPATSSAKVILKPVHSEAPPVAVQQAKVRADKVMKPVQPEEEIVAPDLFGNGHIGKKSDVIRAMAKVRSDYYTPIGEAIANGPIAAAMYKLQGDIGAIRGSVLDQMVFSLGGFPGNSGFSTKGGRLSLPKFVPGTEAVTQPKEYSYRGLNSLNAKTLFDGEGVFGKNPNGTWSLEQHLILGSGKNAYLHDHWVSTSLTYDIAKSFSTGNGIIRIDLSKIPASSIQRGWMVLPRFSRGYHYSVWQQEVSISPKVPVEAISIMYPTSQ</sequence>
<evidence type="ECO:0000313" key="5">
    <source>
        <dbReference type="Proteomes" id="UP000306918"/>
    </source>
</evidence>
<dbReference type="Gene3D" id="2.60.120.200">
    <property type="match status" value="2"/>
</dbReference>
<dbReference type="OrthoDB" id="2972467at2"/>
<dbReference type="PANTHER" id="PTHR32305:SF15">
    <property type="entry name" value="PROTEIN RHSA-RELATED"/>
    <property type="match status" value="1"/>
</dbReference>
<dbReference type="Gene3D" id="2.180.10.10">
    <property type="entry name" value="RHS repeat-associated core"/>
    <property type="match status" value="1"/>
</dbReference>
<evidence type="ECO:0000256" key="2">
    <source>
        <dbReference type="ARBA" id="ARBA00023157"/>
    </source>
</evidence>
<dbReference type="GO" id="GO:0005975">
    <property type="term" value="P:carbohydrate metabolic process"/>
    <property type="evidence" value="ECO:0007669"/>
    <property type="project" value="UniProtKB-ARBA"/>
</dbReference>
<dbReference type="InterPro" id="IPR050708">
    <property type="entry name" value="T6SS_VgrG/RHS"/>
</dbReference>
<dbReference type="Proteomes" id="UP000306918">
    <property type="component" value="Unassembled WGS sequence"/>
</dbReference>
<keyword evidence="5" id="KW-1185">Reference proteome</keyword>
<comment type="caution">
    <text evidence="4">The sequence shown here is derived from an EMBL/GenBank/DDBJ whole genome shotgun (WGS) entry which is preliminary data.</text>
</comment>
<dbReference type="SMART" id="SM00560">
    <property type="entry name" value="LamGL"/>
    <property type="match status" value="1"/>
</dbReference>
<accession>A0A4V4H1D5</accession>
<dbReference type="InterPro" id="IPR013320">
    <property type="entry name" value="ConA-like_dom_sf"/>
</dbReference>
<keyword evidence="2" id="KW-1015">Disulfide bond</keyword>
<protein>
    <recommendedName>
        <fullName evidence="3">LamG-like jellyroll fold domain-containing protein</fullName>
    </recommendedName>
</protein>
<dbReference type="NCBIfam" id="TIGR03696">
    <property type="entry name" value="Rhs_assc_core"/>
    <property type="match status" value="1"/>
</dbReference>
<evidence type="ECO:0000313" key="4">
    <source>
        <dbReference type="EMBL" id="THU40046.1"/>
    </source>
</evidence>
<dbReference type="EMBL" id="STFF01000002">
    <property type="protein sequence ID" value="THU40046.1"/>
    <property type="molecule type" value="Genomic_DNA"/>
</dbReference>
<feature type="domain" description="LamG-like jellyroll fold" evidence="3">
    <location>
        <begin position="1896"/>
        <end position="2040"/>
    </location>
</feature>
<gene>
    <name evidence="4" type="ORF">FAM09_09170</name>
</gene>
<dbReference type="Pfam" id="PF13385">
    <property type="entry name" value="Laminin_G_3"/>
    <property type="match status" value="1"/>
</dbReference>
<dbReference type="InterPro" id="IPR022385">
    <property type="entry name" value="Rhs_assc_core"/>
</dbReference>
<keyword evidence="1" id="KW-0732">Signal</keyword>
<name>A0A4V4H1D5_9BACT</name>
<dbReference type="PANTHER" id="PTHR32305">
    <property type="match status" value="1"/>
</dbReference>
<proteinExistence type="predicted"/>
<reference evidence="4 5" key="1">
    <citation type="submission" date="2019-04" db="EMBL/GenBank/DDBJ databases">
        <title>Niastella caeni sp. nov., isolated from activated sludge.</title>
        <authorList>
            <person name="Sheng M."/>
        </authorList>
    </citation>
    <scope>NUCLEOTIDE SEQUENCE [LARGE SCALE GENOMIC DNA]</scope>
    <source>
        <strain evidence="4 5">HX-2-15</strain>
    </source>
</reference>
<evidence type="ECO:0000259" key="3">
    <source>
        <dbReference type="SMART" id="SM00560"/>
    </source>
</evidence>
<dbReference type="GO" id="GO:0004553">
    <property type="term" value="F:hydrolase activity, hydrolyzing O-glycosyl compounds"/>
    <property type="evidence" value="ECO:0007669"/>
    <property type="project" value="UniProtKB-ARBA"/>
</dbReference>
<dbReference type="SUPFAM" id="SSF49899">
    <property type="entry name" value="Concanavalin A-like lectins/glucanases"/>
    <property type="match status" value="2"/>
</dbReference>
<dbReference type="InterPro" id="IPR006558">
    <property type="entry name" value="LamG-like"/>
</dbReference>